<evidence type="ECO:0000313" key="3">
    <source>
        <dbReference type="Proteomes" id="UP001144323"/>
    </source>
</evidence>
<proteinExistence type="predicted"/>
<organism evidence="2 3">
    <name type="scientific">Methylocystis echinoides</name>
    <dbReference type="NCBI Taxonomy" id="29468"/>
    <lineage>
        <taxon>Bacteria</taxon>
        <taxon>Pseudomonadati</taxon>
        <taxon>Pseudomonadota</taxon>
        <taxon>Alphaproteobacteria</taxon>
        <taxon>Hyphomicrobiales</taxon>
        <taxon>Methylocystaceae</taxon>
        <taxon>Methylocystis</taxon>
    </lineage>
</organism>
<evidence type="ECO:0000313" key="2">
    <source>
        <dbReference type="EMBL" id="GLI93908.1"/>
    </source>
</evidence>
<keyword evidence="3" id="KW-1185">Reference proteome</keyword>
<gene>
    <name evidence="2" type="ORF">LMG27198_29000</name>
</gene>
<reference evidence="2" key="1">
    <citation type="journal article" date="2023" name="Int. J. Syst. Evol. Microbiol.">
        <title>Methylocystis iwaonis sp. nov., a type II methane-oxidizing bacterium from surface soil of a rice paddy field in Japan, and emended description of the genus Methylocystis (ex Whittenbury et al. 1970) Bowman et al. 1993.</title>
        <authorList>
            <person name="Kaise H."/>
            <person name="Sawadogo J.B."/>
            <person name="Alam M.S."/>
            <person name="Ueno C."/>
            <person name="Dianou D."/>
            <person name="Shinjo R."/>
            <person name="Asakawa S."/>
        </authorList>
    </citation>
    <scope>NUCLEOTIDE SEQUENCE</scope>
    <source>
        <strain evidence="2">LMG27198</strain>
    </source>
</reference>
<accession>A0A9W6LSS9</accession>
<dbReference type="EMBL" id="BSEC01000001">
    <property type="protein sequence ID" value="GLI93908.1"/>
    <property type="molecule type" value="Genomic_DNA"/>
</dbReference>
<dbReference type="AlphaFoldDB" id="A0A9W6LSS9"/>
<feature type="compositionally biased region" description="Pro residues" evidence="1">
    <location>
        <begin position="343"/>
        <end position="356"/>
    </location>
</feature>
<evidence type="ECO:0000256" key="1">
    <source>
        <dbReference type="SAM" id="MobiDB-lite"/>
    </source>
</evidence>
<name>A0A9W6LSS9_9HYPH</name>
<protein>
    <submittedName>
        <fullName evidence="2">Uncharacterized protein</fullName>
    </submittedName>
</protein>
<feature type="region of interest" description="Disordered" evidence="1">
    <location>
        <begin position="336"/>
        <end position="358"/>
    </location>
</feature>
<comment type="caution">
    <text evidence="2">The sequence shown here is derived from an EMBL/GenBank/DDBJ whole genome shotgun (WGS) entry which is preliminary data.</text>
</comment>
<dbReference type="RefSeq" id="WP_281803943.1">
    <property type="nucleotide sequence ID" value="NZ_BSEC01000001.1"/>
</dbReference>
<dbReference type="Proteomes" id="UP001144323">
    <property type="component" value="Unassembled WGS sequence"/>
</dbReference>
<sequence>MSNLARNLVVFPGARKQSRDWTAQELAEFYRVESALLQAGMRIDTDRGLTDEGDPWFVFCREEDGDPVVHFARVDGYYLIASPAYDGVSRGSDFRAMVKDLIARHRITQETASVGGNVHIHPAALLLLVVGAAFFKTPSEAQAATQPAAHEESASGKKSAGARLFAEAFGATAAQILETRSDPTQAESEAHLQIAAAAVFVAGVAQQAESTHADVGASTPEQPLLDVPTNDPLVQFMHDSGGAEALARQSLLIDFHDLASAGQIVQPQMEIATPTPAVVVLDTHLWGAKPVSLDTSANLAAPTPVATGVDAASFMVKFAGGANMLFASEWRAVQTAAPSGEPVSPPRPQPSAPTPVAPVAHEADTRPALHFDEVATELRGIPLAFANVPAHMSVIAAAGSASTFLIQHNILLTLKPEEDSLLTFGDMPNLATDEPLAQVETTAATPEYKHQVTLSVGVFATDQAAGSNALSGDNFLRTLTLFLTETPHTVIKTSQEQYVFYSAQSIAEGANALERMTMTFEDHSSISIVGQKSMLQEILADVL</sequence>